<keyword evidence="3" id="KW-1185">Reference proteome</keyword>
<dbReference type="EMBL" id="PPTS01000005">
    <property type="protein sequence ID" value="RDB64840.1"/>
    <property type="molecule type" value="Genomic_DNA"/>
</dbReference>
<dbReference type="OrthoDB" id="3172829at2"/>
<dbReference type="InterPro" id="IPR051315">
    <property type="entry name" value="Bact_Chemotaxis_CheA"/>
</dbReference>
<organism evidence="2 3">
    <name type="scientific">Gordonibacter pamelaeae</name>
    <dbReference type="NCBI Taxonomy" id="471189"/>
    <lineage>
        <taxon>Bacteria</taxon>
        <taxon>Bacillati</taxon>
        <taxon>Actinomycetota</taxon>
        <taxon>Coriobacteriia</taxon>
        <taxon>Eggerthellales</taxon>
        <taxon>Eggerthellaceae</taxon>
        <taxon>Gordonibacter</taxon>
    </lineage>
</organism>
<dbReference type="Proteomes" id="UP000254000">
    <property type="component" value="Unassembled WGS sequence"/>
</dbReference>
<gene>
    <name evidence="2" type="ORF">C1877_08940</name>
</gene>
<proteinExistence type="predicted"/>
<name>A0A369LZL9_9ACTN</name>
<reference evidence="2 3" key="1">
    <citation type="journal article" date="2018" name="Elife">
        <title>Discovery and characterization of a prevalent human gut bacterial enzyme sufficient for the inactivation of a family of plant toxins.</title>
        <authorList>
            <person name="Koppel N."/>
            <person name="Bisanz J.E."/>
            <person name="Pandelia M.E."/>
            <person name="Turnbaugh P.J."/>
            <person name="Balskus E.P."/>
        </authorList>
    </citation>
    <scope>NUCLEOTIDE SEQUENCE [LARGE SCALE GENOMIC DNA]</scope>
    <source>
        <strain evidence="2 3">3C</strain>
    </source>
</reference>
<protein>
    <submittedName>
        <fullName evidence="2">Chemotaxis protein CheA</fullName>
    </submittedName>
</protein>
<dbReference type="PANTHER" id="PTHR43395">
    <property type="entry name" value="SENSOR HISTIDINE KINASE CHEA"/>
    <property type="match status" value="1"/>
</dbReference>
<evidence type="ECO:0000313" key="2">
    <source>
        <dbReference type="EMBL" id="RDB64840.1"/>
    </source>
</evidence>
<evidence type="ECO:0000313" key="3">
    <source>
        <dbReference type="Proteomes" id="UP000254000"/>
    </source>
</evidence>
<dbReference type="Gene3D" id="3.30.565.10">
    <property type="entry name" value="Histidine kinase-like ATPase, C-terminal domain"/>
    <property type="match status" value="1"/>
</dbReference>
<dbReference type="AlphaFoldDB" id="A0A369LZL9"/>
<dbReference type="InterPro" id="IPR036890">
    <property type="entry name" value="HATPase_C_sf"/>
</dbReference>
<accession>A0A369LZL9</accession>
<sequence>MRPASKELTVQVMLKPNCGLENTRASLVMRRILPLCDNLSCHPRTVKSDRSTIAFLRDHGLFIRFSSPTPEQVLLTIKRSFFVDHCSLVEDPDTIPSYEKAGIEADAMEDSAFALPSTFADENGLDRRGDELTNLLARFEEVHRKLRTHAEGQPQDRALSSIVFSHTQVVDELRTAVARSRIEPFDRMAPSLRTFIADYSGRFGVLADLDIVDGHMALDRSVLASMEEIIKRVLRFCLRDGIEQPEHRVAAGKPARALLRLRLESDGSEVVCRIEHDGKPFDSRGIARQAVKRGLLTRPLETYTEEEMGALLLLPGFVAAAEGPVSSLFSQFNEIGSLLQHVGGRGEVRNTDHGTLEIALHFPVPFTIMEAALVRTGAMRFALPAQQIGRFEAYRPERIERGEKAAQEGPSGSRPPARPSFYTGEDGKRTELLNGPDSGSPLEAENPVFALFLEALGEQRCLAVDAVNGYENISVSQLPPLLDHGPLPKAGCFGYALLKDGAPCAVVSIRHLLNAILKKEGSHARA</sequence>
<dbReference type="PANTHER" id="PTHR43395:SF8">
    <property type="entry name" value="HISTIDINE KINASE"/>
    <property type="match status" value="1"/>
</dbReference>
<feature type="region of interest" description="Disordered" evidence="1">
    <location>
        <begin position="402"/>
        <end position="439"/>
    </location>
</feature>
<evidence type="ECO:0000256" key="1">
    <source>
        <dbReference type="SAM" id="MobiDB-lite"/>
    </source>
</evidence>
<comment type="caution">
    <text evidence="2">The sequence shown here is derived from an EMBL/GenBank/DDBJ whole genome shotgun (WGS) entry which is preliminary data.</text>
</comment>